<protein>
    <submittedName>
        <fullName evidence="1">Uncharacterized protein</fullName>
    </submittedName>
</protein>
<accession>A0ACC3CTI5</accession>
<dbReference type="Proteomes" id="UP001186974">
    <property type="component" value="Unassembled WGS sequence"/>
</dbReference>
<comment type="caution">
    <text evidence="1">The sequence shown here is derived from an EMBL/GenBank/DDBJ whole genome shotgun (WGS) entry which is preliminary data.</text>
</comment>
<evidence type="ECO:0000313" key="1">
    <source>
        <dbReference type="EMBL" id="KAK3044459.1"/>
    </source>
</evidence>
<reference evidence="1" key="1">
    <citation type="submission" date="2024-09" db="EMBL/GenBank/DDBJ databases">
        <title>Black Yeasts Isolated from many extreme environments.</title>
        <authorList>
            <person name="Coleine C."/>
            <person name="Stajich J.E."/>
            <person name="Selbmann L."/>
        </authorList>
    </citation>
    <scope>NUCLEOTIDE SEQUENCE</scope>
    <source>
        <strain evidence="1">CCFEE 5737</strain>
    </source>
</reference>
<gene>
    <name evidence="1" type="ORF">LTS18_001232</name>
</gene>
<organism evidence="1 2">
    <name type="scientific">Coniosporium uncinatum</name>
    <dbReference type="NCBI Taxonomy" id="93489"/>
    <lineage>
        <taxon>Eukaryota</taxon>
        <taxon>Fungi</taxon>
        <taxon>Dikarya</taxon>
        <taxon>Ascomycota</taxon>
        <taxon>Pezizomycotina</taxon>
        <taxon>Dothideomycetes</taxon>
        <taxon>Dothideomycetes incertae sedis</taxon>
        <taxon>Coniosporium</taxon>
    </lineage>
</organism>
<feature type="non-terminal residue" evidence="1">
    <location>
        <position position="1"/>
    </location>
</feature>
<sequence>VVRRNNPNGPKFVPASNINFTHGVASGDPYPHSVILWTRAATMYADNDSNVTVSGTVPLYSHEREEYVQVSTAPICVDYKVATHEDMGDGCVVSKGQAYTTSDIDFTVKVEATGLKPFTQYYYQFNVCGSNNTSPIGRTKTAPTAKDKVSAVSLAVYSCSNYNFGFFNAFGNAARKNNVDYVLHLGDFIYEYAEGAYGWGWSIGRIPKPNAECRSLYDYRTRHATYRADLDSILNFQSFAWIPVWDDHEVGDNTYRDGMADQNNTEASFTQDDIEFGGDFVSVDQRKMNAVRAYFEWMPIRQVEMDDNL</sequence>
<dbReference type="EMBL" id="JAWDJW010011907">
    <property type="protein sequence ID" value="KAK3044459.1"/>
    <property type="molecule type" value="Genomic_DNA"/>
</dbReference>
<name>A0ACC3CTI5_9PEZI</name>
<proteinExistence type="predicted"/>
<evidence type="ECO:0000313" key="2">
    <source>
        <dbReference type="Proteomes" id="UP001186974"/>
    </source>
</evidence>
<keyword evidence="2" id="KW-1185">Reference proteome</keyword>
<feature type="non-terminal residue" evidence="1">
    <location>
        <position position="309"/>
    </location>
</feature>